<evidence type="ECO:0000313" key="2">
    <source>
        <dbReference type="Proteomes" id="UP001057402"/>
    </source>
</evidence>
<dbReference type="Proteomes" id="UP001057402">
    <property type="component" value="Chromosome 3"/>
</dbReference>
<keyword evidence="2" id="KW-1185">Reference proteome</keyword>
<evidence type="ECO:0000313" key="1">
    <source>
        <dbReference type="EMBL" id="KAI4382462.1"/>
    </source>
</evidence>
<name>A0ACB9S2T3_9MYRT</name>
<comment type="caution">
    <text evidence="1">The sequence shown here is derived from an EMBL/GenBank/DDBJ whole genome shotgun (WGS) entry which is preliminary data.</text>
</comment>
<protein>
    <submittedName>
        <fullName evidence="1">Uncharacterized protein</fullName>
    </submittedName>
</protein>
<proteinExistence type="predicted"/>
<sequence>MTGIRKIIVEEEGVGPLLKLLKEAAMPNAQIAAAFALCNLSDDQERIREIVDHSGVPLIVQVLGDSSMQVQIRVASMVARMAEFDRVAGGICQGERD</sequence>
<accession>A0ACB9S2T3</accession>
<organism evidence="1 2">
    <name type="scientific">Melastoma candidum</name>
    <dbReference type="NCBI Taxonomy" id="119954"/>
    <lineage>
        <taxon>Eukaryota</taxon>
        <taxon>Viridiplantae</taxon>
        <taxon>Streptophyta</taxon>
        <taxon>Embryophyta</taxon>
        <taxon>Tracheophyta</taxon>
        <taxon>Spermatophyta</taxon>
        <taxon>Magnoliopsida</taxon>
        <taxon>eudicotyledons</taxon>
        <taxon>Gunneridae</taxon>
        <taxon>Pentapetalae</taxon>
        <taxon>rosids</taxon>
        <taxon>malvids</taxon>
        <taxon>Myrtales</taxon>
        <taxon>Melastomataceae</taxon>
        <taxon>Melastomatoideae</taxon>
        <taxon>Melastomateae</taxon>
        <taxon>Melastoma</taxon>
    </lineage>
</organism>
<reference evidence="2" key="1">
    <citation type="journal article" date="2023" name="Front. Plant Sci.">
        <title>Chromosomal-level genome assembly of Melastoma candidum provides insights into trichome evolution.</title>
        <authorList>
            <person name="Zhong Y."/>
            <person name="Wu W."/>
            <person name="Sun C."/>
            <person name="Zou P."/>
            <person name="Liu Y."/>
            <person name="Dai S."/>
            <person name="Zhou R."/>
        </authorList>
    </citation>
    <scope>NUCLEOTIDE SEQUENCE [LARGE SCALE GENOMIC DNA]</scope>
</reference>
<dbReference type="EMBL" id="CM042882">
    <property type="protein sequence ID" value="KAI4382462.1"/>
    <property type="molecule type" value="Genomic_DNA"/>
</dbReference>
<gene>
    <name evidence="1" type="ORF">MLD38_008425</name>
</gene>